<feature type="domain" description="FAR1" evidence="2">
    <location>
        <begin position="30"/>
        <end position="108"/>
    </location>
</feature>
<dbReference type="Pfam" id="PF03101">
    <property type="entry name" value="FAR1"/>
    <property type="match status" value="1"/>
</dbReference>
<feature type="compositionally biased region" description="Polar residues" evidence="1">
    <location>
        <begin position="153"/>
        <end position="164"/>
    </location>
</feature>
<sequence length="265" mass="31033">MSSSYVSLEDQEEYKMMGTVVFSSEEEGYKFYVDYAKGKGFSVRKNNLKRKDGEIIWRQFVCSCEGYRELKHFERTDRKREPWALTCCGCLAKLEIERNEEKGVHRVMSDSKKAQAVELRMSGLRPFQIMEVMENNHDESDEDIRNFSSRSTSLCKTDENSPASTKPGVGEEVSTLKRKGIIRFWQQRKDFKEISKDEYFAKNNEFATWSKEEKGKFFSDLSLESARDLFEKFVKTWNKGKLPSQYYEGITRGPRSAHRWNIKAS</sequence>
<dbReference type="HOGENOM" id="CLU_1051249_0_0_1"/>
<evidence type="ECO:0000259" key="2">
    <source>
        <dbReference type="Pfam" id="PF03101"/>
    </source>
</evidence>
<dbReference type="AlphaFoldDB" id="B8B469"/>
<protein>
    <recommendedName>
        <fullName evidence="2">FAR1 domain-containing protein</fullName>
    </recommendedName>
</protein>
<evidence type="ECO:0000313" key="3">
    <source>
        <dbReference type="EMBL" id="EEC80901.1"/>
    </source>
</evidence>
<evidence type="ECO:0000256" key="1">
    <source>
        <dbReference type="SAM" id="MobiDB-lite"/>
    </source>
</evidence>
<dbReference type="Proteomes" id="UP000007015">
    <property type="component" value="Chromosome 6"/>
</dbReference>
<accession>B8B469</accession>
<dbReference type="EMBL" id="CM000131">
    <property type="protein sequence ID" value="EEC80901.1"/>
    <property type="molecule type" value="Genomic_DNA"/>
</dbReference>
<reference evidence="3 4" key="1">
    <citation type="journal article" date="2005" name="PLoS Biol.">
        <title>The genomes of Oryza sativa: a history of duplications.</title>
        <authorList>
            <person name="Yu J."/>
            <person name="Wang J."/>
            <person name="Lin W."/>
            <person name="Li S."/>
            <person name="Li H."/>
            <person name="Zhou J."/>
            <person name="Ni P."/>
            <person name="Dong W."/>
            <person name="Hu S."/>
            <person name="Zeng C."/>
            <person name="Zhang J."/>
            <person name="Zhang Y."/>
            <person name="Li R."/>
            <person name="Xu Z."/>
            <person name="Li S."/>
            <person name="Li X."/>
            <person name="Zheng H."/>
            <person name="Cong L."/>
            <person name="Lin L."/>
            <person name="Yin J."/>
            <person name="Geng J."/>
            <person name="Li G."/>
            <person name="Shi J."/>
            <person name="Liu J."/>
            <person name="Lv H."/>
            <person name="Li J."/>
            <person name="Wang J."/>
            <person name="Deng Y."/>
            <person name="Ran L."/>
            <person name="Shi X."/>
            <person name="Wang X."/>
            <person name="Wu Q."/>
            <person name="Li C."/>
            <person name="Ren X."/>
            <person name="Wang J."/>
            <person name="Wang X."/>
            <person name="Li D."/>
            <person name="Liu D."/>
            <person name="Zhang X."/>
            <person name="Ji Z."/>
            <person name="Zhao W."/>
            <person name="Sun Y."/>
            <person name="Zhang Z."/>
            <person name="Bao J."/>
            <person name="Han Y."/>
            <person name="Dong L."/>
            <person name="Ji J."/>
            <person name="Chen P."/>
            <person name="Wu S."/>
            <person name="Liu J."/>
            <person name="Xiao Y."/>
            <person name="Bu D."/>
            <person name="Tan J."/>
            <person name="Yang L."/>
            <person name="Ye C."/>
            <person name="Zhang J."/>
            <person name="Xu J."/>
            <person name="Zhou Y."/>
            <person name="Yu Y."/>
            <person name="Zhang B."/>
            <person name="Zhuang S."/>
            <person name="Wei H."/>
            <person name="Liu B."/>
            <person name="Lei M."/>
            <person name="Yu H."/>
            <person name="Li Y."/>
            <person name="Xu H."/>
            <person name="Wei S."/>
            <person name="He X."/>
            <person name="Fang L."/>
            <person name="Zhang Z."/>
            <person name="Zhang Y."/>
            <person name="Huang X."/>
            <person name="Su Z."/>
            <person name="Tong W."/>
            <person name="Li J."/>
            <person name="Tong Z."/>
            <person name="Li S."/>
            <person name="Ye J."/>
            <person name="Wang L."/>
            <person name="Fang L."/>
            <person name="Lei T."/>
            <person name="Chen C."/>
            <person name="Chen H."/>
            <person name="Xu Z."/>
            <person name="Li H."/>
            <person name="Huang H."/>
            <person name="Zhang F."/>
            <person name="Xu H."/>
            <person name="Li N."/>
            <person name="Zhao C."/>
            <person name="Li S."/>
            <person name="Dong L."/>
            <person name="Huang Y."/>
            <person name="Li L."/>
            <person name="Xi Y."/>
            <person name="Qi Q."/>
            <person name="Li W."/>
            <person name="Zhang B."/>
            <person name="Hu W."/>
            <person name="Zhang Y."/>
            <person name="Tian X."/>
            <person name="Jiao Y."/>
            <person name="Liang X."/>
            <person name="Jin J."/>
            <person name="Gao L."/>
            <person name="Zheng W."/>
            <person name="Hao B."/>
            <person name="Liu S."/>
            <person name="Wang W."/>
            <person name="Yuan L."/>
            <person name="Cao M."/>
            <person name="McDermott J."/>
            <person name="Samudrala R."/>
            <person name="Wang J."/>
            <person name="Wong G.K."/>
            <person name="Yang H."/>
        </authorList>
    </citation>
    <scope>NUCLEOTIDE SEQUENCE [LARGE SCALE GENOMIC DNA]</scope>
    <source>
        <strain evidence="4">cv. 93-11</strain>
    </source>
</reference>
<dbReference type="Gramene" id="BGIOSGA020952-TA">
    <property type="protein sequence ID" value="BGIOSGA020952-PA"/>
    <property type="gene ID" value="BGIOSGA020952"/>
</dbReference>
<dbReference type="InterPro" id="IPR044688">
    <property type="entry name" value="SCI-1-like"/>
</dbReference>
<name>B8B469_ORYSI</name>
<feature type="region of interest" description="Disordered" evidence="1">
    <location>
        <begin position="153"/>
        <end position="172"/>
    </location>
</feature>
<proteinExistence type="predicted"/>
<dbReference type="PANTHER" id="PTHR34117:SF1">
    <property type="entry name" value="STYLE CELL-CYCLE INHIBITOR 1"/>
    <property type="match status" value="1"/>
</dbReference>
<evidence type="ECO:0000313" key="4">
    <source>
        <dbReference type="Proteomes" id="UP000007015"/>
    </source>
</evidence>
<dbReference type="PANTHER" id="PTHR34117">
    <property type="entry name" value="STYLE CELL-CYCLE INHIBITOR 1"/>
    <property type="match status" value="1"/>
</dbReference>
<dbReference type="InterPro" id="IPR004330">
    <property type="entry name" value="FAR1_DNA_bnd_dom"/>
</dbReference>
<keyword evidence="4" id="KW-1185">Reference proteome</keyword>
<gene>
    <name evidence="3" type="ORF">OsI_23552</name>
</gene>
<organism evidence="3 4">
    <name type="scientific">Oryza sativa subsp. indica</name>
    <name type="common">Rice</name>
    <dbReference type="NCBI Taxonomy" id="39946"/>
    <lineage>
        <taxon>Eukaryota</taxon>
        <taxon>Viridiplantae</taxon>
        <taxon>Streptophyta</taxon>
        <taxon>Embryophyta</taxon>
        <taxon>Tracheophyta</taxon>
        <taxon>Spermatophyta</taxon>
        <taxon>Magnoliopsida</taxon>
        <taxon>Liliopsida</taxon>
        <taxon>Poales</taxon>
        <taxon>Poaceae</taxon>
        <taxon>BOP clade</taxon>
        <taxon>Oryzoideae</taxon>
        <taxon>Oryzeae</taxon>
        <taxon>Oryzinae</taxon>
        <taxon>Oryza</taxon>
        <taxon>Oryza sativa</taxon>
    </lineage>
</organism>